<gene>
    <name evidence="2" type="ORF">MM415A00911_0010</name>
    <name evidence="1" type="ORF">MM415B01504_0010</name>
</gene>
<dbReference type="EMBL" id="MT141307">
    <property type="protein sequence ID" value="QJA58078.1"/>
    <property type="molecule type" value="Genomic_DNA"/>
</dbReference>
<dbReference type="EMBL" id="MT142378">
    <property type="protein sequence ID" value="QJA79368.1"/>
    <property type="molecule type" value="Genomic_DNA"/>
</dbReference>
<protein>
    <submittedName>
        <fullName evidence="1">Uncharacterized protein</fullName>
    </submittedName>
</protein>
<sequence length="150" mass="16805">MKETLGGKDENPRGELLIDNDTCRIANEMTVENGNQTDRTPTPGELNALVTLGELNALVSKAFLAMGPELARRYEDGQRRRHTHSIEMEIRYEITPGCRGSRNPPPGQPPEPAQLEIETLQIGEVSFDPCDVPEKVLLELERLLLDWEAE</sequence>
<evidence type="ECO:0000313" key="2">
    <source>
        <dbReference type="EMBL" id="QJA79368.1"/>
    </source>
</evidence>
<evidence type="ECO:0000313" key="1">
    <source>
        <dbReference type="EMBL" id="QJA58078.1"/>
    </source>
</evidence>
<reference evidence="1" key="1">
    <citation type="submission" date="2020-03" db="EMBL/GenBank/DDBJ databases">
        <title>The deep terrestrial virosphere.</title>
        <authorList>
            <person name="Holmfeldt K."/>
            <person name="Nilsson E."/>
            <person name="Simone D."/>
            <person name="Lopez-Fernandez M."/>
            <person name="Wu X."/>
            <person name="de Brujin I."/>
            <person name="Lundin D."/>
            <person name="Andersson A."/>
            <person name="Bertilsson S."/>
            <person name="Dopson M."/>
        </authorList>
    </citation>
    <scope>NUCLEOTIDE SEQUENCE</scope>
    <source>
        <strain evidence="2">MM415A00911</strain>
        <strain evidence="1">MM415B01504</strain>
    </source>
</reference>
<proteinExistence type="predicted"/>
<dbReference type="AlphaFoldDB" id="A0A6M3ILL0"/>
<name>A0A6M3ILL0_9ZZZZ</name>
<organism evidence="1">
    <name type="scientific">viral metagenome</name>
    <dbReference type="NCBI Taxonomy" id="1070528"/>
    <lineage>
        <taxon>unclassified sequences</taxon>
        <taxon>metagenomes</taxon>
        <taxon>organismal metagenomes</taxon>
    </lineage>
</organism>
<accession>A0A6M3ILL0</accession>